<dbReference type="KEGG" id="cre:CHLRE_05g233800v5"/>
<dbReference type="InterPro" id="IPR036621">
    <property type="entry name" value="Anticodon-bd_dom_sf"/>
</dbReference>
<comment type="subcellular location">
    <subcellularLocation>
        <location evidence="1">Cell projection</location>
        <location evidence="1">Axon</location>
    </subcellularLocation>
    <subcellularLocation>
        <location evidence="2">Cytoplasm</location>
    </subcellularLocation>
</comment>
<evidence type="ECO:0000256" key="14">
    <source>
        <dbReference type="ARBA" id="ARBA00023273"/>
    </source>
</evidence>
<keyword evidence="10" id="KW-0547">Nucleotide-binding</keyword>
<keyword evidence="18" id="KW-0175">Coiled coil</keyword>
<keyword evidence="14" id="KW-0966">Cell projection</keyword>
<dbReference type="GO" id="GO:0005739">
    <property type="term" value="C:mitochondrion"/>
    <property type="evidence" value="ECO:0000318"/>
    <property type="project" value="GO_Central"/>
</dbReference>
<evidence type="ECO:0000256" key="9">
    <source>
        <dbReference type="ARBA" id="ARBA00022679"/>
    </source>
</evidence>
<dbReference type="InParanoid" id="A0A2K3DRT1"/>
<evidence type="ECO:0000259" key="20">
    <source>
        <dbReference type="PROSITE" id="PS51185"/>
    </source>
</evidence>
<evidence type="ECO:0000256" key="1">
    <source>
        <dbReference type="ARBA" id="ARBA00004489"/>
    </source>
</evidence>
<dbReference type="InterPro" id="IPR009068">
    <property type="entry name" value="uS15_NS1_RNA-bd_sf"/>
</dbReference>
<dbReference type="InterPro" id="IPR002314">
    <property type="entry name" value="aa-tRNA-synt_IIb"/>
</dbReference>
<evidence type="ECO:0000256" key="4">
    <source>
        <dbReference type="ARBA" id="ARBA00011738"/>
    </source>
</evidence>
<dbReference type="Gramene" id="PNW83245">
    <property type="protein sequence ID" value="PNW83245"/>
    <property type="gene ID" value="CHLRE_05g233800v5"/>
</dbReference>
<dbReference type="FunFam" id="3.30.930.10:FF:000158">
    <property type="entry name" value="Glycyl-tRNA synthetase"/>
    <property type="match status" value="1"/>
</dbReference>
<dbReference type="FunFam" id="3.40.50.800:FF:000004">
    <property type="entry name" value="Glycine--tRNA ligase 2"/>
    <property type="match status" value="1"/>
</dbReference>
<dbReference type="OrthoDB" id="57698at2759"/>
<dbReference type="Proteomes" id="UP000006906">
    <property type="component" value="Chromosome 5"/>
</dbReference>
<dbReference type="InterPro" id="IPR033731">
    <property type="entry name" value="GlyRS-like_core"/>
</dbReference>
<dbReference type="GO" id="GO:0005524">
    <property type="term" value="F:ATP binding"/>
    <property type="evidence" value="ECO:0007669"/>
    <property type="project" value="UniProtKB-KW"/>
</dbReference>
<dbReference type="SMART" id="SM00991">
    <property type="entry name" value="WHEP-TRS"/>
    <property type="match status" value="1"/>
</dbReference>
<dbReference type="InterPro" id="IPR004154">
    <property type="entry name" value="Anticodon-bd"/>
</dbReference>
<dbReference type="InterPro" id="IPR027031">
    <property type="entry name" value="Gly-tRNA_synthase/POLG2"/>
</dbReference>
<dbReference type="GO" id="GO:0005737">
    <property type="term" value="C:cytoplasm"/>
    <property type="evidence" value="ECO:0000318"/>
    <property type="project" value="GO_Central"/>
</dbReference>
<evidence type="ECO:0000256" key="5">
    <source>
        <dbReference type="ARBA" id="ARBA00012829"/>
    </source>
</evidence>
<dbReference type="InterPro" id="IPR002315">
    <property type="entry name" value="tRNA-synt_gly"/>
</dbReference>
<dbReference type="Gene3D" id="3.30.40.230">
    <property type="match status" value="1"/>
</dbReference>
<dbReference type="FunCoup" id="A0A2K3DRT1">
    <property type="interactions" value="2143"/>
</dbReference>
<comment type="catalytic activity">
    <reaction evidence="16">
        <text>2 ATP + H(+) = P(1),P(4)-bis(5'-adenosyl) tetraphosphate + diphosphate</text>
        <dbReference type="Rhea" id="RHEA:34935"/>
        <dbReference type="ChEBI" id="CHEBI:15378"/>
        <dbReference type="ChEBI" id="CHEBI:30616"/>
        <dbReference type="ChEBI" id="CHEBI:33019"/>
        <dbReference type="ChEBI" id="CHEBI:58141"/>
    </reaction>
    <physiologicalReaction direction="left-to-right" evidence="16">
        <dbReference type="Rhea" id="RHEA:34936"/>
    </physiologicalReaction>
</comment>
<sequence>MTTELEQQIAAAQEAVTKQGDTVRSLKASAKEGKAEKSEVDAAIQKLAELKLTLESKQKEFEKATGKVSSQSKEALRAALAGVLERRMFYIPSFKIYGSVAGFYDYGPPGCAIKQNMTQVWRTHFVLEENMLEVECPAVTPEVVLKASGHVDRFTDFMVTDVVTGECFRADHLLEGHLEALLEDKKNPVSPEKAKEIRDLLAGVGELKADTMEAALTEYDVRAPGTGNGISPPFAFNLMFKTSIGPKGDMVGYLRPETAQGIFVNFRDLLYYNGGKLPFAAAQIGNSYRNEISPRAGLLRVREFTQAEIEHFVNGDDKRHPKFSLVADLRPLLYSRELQMGEEKKAQPMSLGEAVSRGIIANETLAYFIGRTWLFFCKIGVNPARMRFRQHLQHEMAHYATDCWDGEVETTYGWVECVGLADRSAYDLKAHSAMSKIDLTAFEKFPEPRMEEVVKVVPNNKELGAVFKKDQKAVKEALEALDSSAAMDVKAKLEAGQTATVSNCDGQTFEIKAGMVEIKKVTEKVTGKTYTPSVIEPSFGIGRIMYCMFEHCYYTREGDETRAVMGFKPVVAPTKATVFPLVQKPALNDLAAKLSRELTAAGLSNLIDTTGNTIGKRYARTDEIGVPFAVTVDFQSVEGDGSVTLRERDSMTQVRVPASEVAGVVRDLVDDRTTWEAVSSKYPAQKASADEE</sequence>
<dbReference type="NCBIfam" id="TIGR00389">
    <property type="entry name" value="glyS_dimeric"/>
    <property type="match status" value="1"/>
</dbReference>
<dbReference type="Gene3D" id="3.40.50.800">
    <property type="entry name" value="Anticodon-binding domain"/>
    <property type="match status" value="1"/>
</dbReference>
<evidence type="ECO:0000256" key="11">
    <source>
        <dbReference type="ARBA" id="ARBA00022840"/>
    </source>
</evidence>
<dbReference type="PROSITE" id="PS50862">
    <property type="entry name" value="AA_TRNA_LIGASE_II"/>
    <property type="match status" value="1"/>
</dbReference>
<name>A0A2K3DRT1_CHLRE</name>
<evidence type="ECO:0000256" key="16">
    <source>
        <dbReference type="ARBA" id="ARBA00048436"/>
    </source>
</evidence>
<dbReference type="GeneID" id="5727750"/>
<keyword evidence="7" id="KW-0963">Cytoplasm</keyword>
<comment type="similarity">
    <text evidence="3">Belongs to the class-II aminoacyl-tRNA synthetase family.</text>
</comment>
<feature type="domain" description="WHEP-TRS" evidence="20">
    <location>
        <begin position="8"/>
        <end position="68"/>
    </location>
</feature>
<dbReference type="CDD" id="cd00858">
    <property type="entry name" value="GlyRS_anticodon"/>
    <property type="match status" value="1"/>
</dbReference>
<dbReference type="InterPro" id="IPR045864">
    <property type="entry name" value="aa-tRNA-synth_II/BPL/LPL"/>
</dbReference>
<evidence type="ECO:0000256" key="2">
    <source>
        <dbReference type="ARBA" id="ARBA00004496"/>
    </source>
</evidence>
<dbReference type="FunFam" id="3.30.720.200:FF:000001">
    <property type="entry name" value="Glycine--tRNA ligase 2"/>
    <property type="match status" value="1"/>
</dbReference>
<proteinExistence type="inferred from homology"/>
<evidence type="ECO:0000256" key="13">
    <source>
        <dbReference type="ARBA" id="ARBA00023146"/>
    </source>
</evidence>
<dbReference type="NCBIfam" id="NF003211">
    <property type="entry name" value="PRK04173.1"/>
    <property type="match status" value="1"/>
</dbReference>
<dbReference type="EC" id="6.1.1.14" evidence="5"/>
<dbReference type="SUPFAM" id="SSF55681">
    <property type="entry name" value="Class II aaRS and biotin synthetases"/>
    <property type="match status" value="1"/>
</dbReference>
<evidence type="ECO:0000256" key="12">
    <source>
        <dbReference type="ARBA" id="ARBA00022917"/>
    </source>
</evidence>
<dbReference type="SUPFAM" id="SSF52954">
    <property type="entry name" value="Class II aaRS ABD-related"/>
    <property type="match status" value="1"/>
</dbReference>
<dbReference type="ExpressionAtlas" id="A0A2K3DRT1">
    <property type="expression patterns" value="baseline"/>
</dbReference>
<keyword evidence="12" id="KW-0648">Protein biosynthesis</keyword>
<keyword evidence="13" id="KW-0030">Aminoacyl-tRNA synthetase</keyword>
<dbReference type="GO" id="GO:0016740">
    <property type="term" value="F:transferase activity"/>
    <property type="evidence" value="ECO:0007669"/>
    <property type="project" value="UniProtKB-KW"/>
</dbReference>
<keyword evidence="22" id="KW-1185">Reference proteome</keyword>
<dbReference type="CDD" id="cd01200">
    <property type="entry name" value="WHEPGMRS_RNA"/>
    <property type="match status" value="1"/>
</dbReference>
<evidence type="ECO:0000259" key="19">
    <source>
        <dbReference type="PROSITE" id="PS50862"/>
    </source>
</evidence>
<evidence type="ECO:0000313" key="21">
    <source>
        <dbReference type="EMBL" id="PNW83245.1"/>
    </source>
</evidence>
<organism evidence="21 22">
    <name type="scientific">Chlamydomonas reinhardtii</name>
    <name type="common">Chlamydomonas smithii</name>
    <dbReference type="NCBI Taxonomy" id="3055"/>
    <lineage>
        <taxon>Eukaryota</taxon>
        <taxon>Viridiplantae</taxon>
        <taxon>Chlorophyta</taxon>
        <taxon>core chlorophytes</taxon>
        <taxon>Chlorophyceae</taxon>
        <taxon>CS clade</taxon>
        <taxon>Chlamydomonadales</taxon>
        <taxon>Chlamydomonadaceae</taxon>
        <taxon>Chlamydomonas</taxon>
    </lineage>
</organism>
<dbReference type="RefSeq" id="XP_042924530.1">
    <property type="nucleotide sequence ID" value="XM_043062189.1"/>
</dbReference>
<protein>
    <recommendedName>
        <fullName evidence="6">Glycine--tRNA ligase</fullName>
        <ecNumber evidence="5">6.1.1.14</ecNumber>
    </recommendedName>
    <alternativeName>
        <fullName evidence="15">Diadenosine tetraphosphate synthetase</fullName>
    </alternativeName>
</protein>
<evidence type="ECO:0000256" key="18">
    <source>
        <dbReference type="SAM" id="Coils"/>
    </source>
</evidence>
<evidence type="ECO:0000256" key="17">
    <source>
        <dbReference type="ARBA" id="ARBA00049523"/>
    </source>
</evidence>
<evidence type="ECO:0000256" key="3">
    <source>
        <dbReference type="ARBA" id="ARBA00008226"/>
    </source>
</evidence>
<evidence type="ECO:0000256" key="10">
    <source>
        <dbReference type="ARBA" id="ARBA00022741"/>
    </source>
</evidence>
<keyword evidence="9" id="KW-0808">Transferase</keyword>
<dbReference type="AlphaFoldDB" id="A0A2K3DRT1"/>
<dbReference type="SUPFAM" id="SSF47060">
    <property type="entry name" value="S15/NS1 RNA-binding domain"/>
    <property type="match status" value="1"/>
</dbReference>
<dbReference type="FunFam" id="3.30.930.10:FF:000010">
    <property type="entry name" value="Glycyl-tRNA synthetase 1"/>
    <property type="match status" value="1"/>
</dbReference>
<evidence type="ECO:0000256" key="15">
    <source>
        <dbReference type="ARBA" id="ARBA00030057"/>
    </source>
</evidence>
<accession>A0A2K3DRT1</accession>
<dbReference type="OMA" id="MEMQYFV"/>
<dbReference type="Gene3D" id="3.30.930.10">
    <property type="entry name" value="Bira Bifunctional Protein, Domain 2"/>
    <property type="match status" value="1"/>
</dbReference>
<dbReference type="Gene3D" id="1.10.287.10">
    <property type="entry name" value="S15/NS1, RNA-binding"/>
    <property type="match status" value="1"/>
</dbReference>
<keyword evidence="8" id="KW-0436">Ligase</keyword>
<evidence type="ECO:0000256" key="6">
    <source>
        <dbReference type="ARBA" id="ARBA00019404"/>
    </source>
</evidence>
<evidence type="ECO:0000256" key="8">
    <source>
        <dbReference type="ARBA" id="ARBA00022598"/>
    </source>
</evidence>
<dbReference type="PROSITE" id="PS51185">
    <property type="entry name" value="WHEP_TRS_2"/>
    <property type="match status" value="1"/>
</dbReference>
<dbReference type="CDD" id="cd00774">
    <property type="entry name" value="GlyRS-like_core"/>
    <property type="match status" value="1"/>
</dbReference>
<dbReference type="STRING" id="3055.A0A2K3DRT1"/>
<dbReference type="PANTHER" id="PTHR10745:SF0">
    <property type="entry name" value="GLYCINE--TRNA LIGASE"/>
    <property type="match status" value="1"/>
</dbReference>
<feature type="coiled-coil region" evidence="18">
    <location>
        <begin position="40"/>
        <end position="67"/>
    </location>
</feature>
<dbReference type="Pfam" id="PF00458">
    <property type="entry name" value="WHEP-TRS"/>
    <property type="match status" value="1"/>
</dbReference>
<comment type="catalytic activity">
    <reaction evidence="17">
        <text>tRNA(Gly) + glycine + ATP = glycyl-tRNA(Gly) + AMP + diphosphate</text>
        <dbReference type="Rhea" id="RHEA:16013"/>
        <dbReference type="Rhea" id="RHEA-COMP:9664"/>
        <dbReference type="Rhea" id="RHEA-COMP:9683"/>
        <dbReference type="ChEBI" id="CHEBI:30616"/>
        <dbReference type="ChEBI" id="CHEBI:33019"/>
        <dbReference type="ChEBI" id="CHEBI:57305"/>
        <dbReference type="ChEBI" id="CHEBI:78442"/>
        <dbReference type="ChEBI" id="CHEBI:78522"/>
        <dbReference type="ChEBI" id="CHEBI:456215"/>
        <dbReference type="EC" id="6.1.1.14"/>
    </reaction>
    <physiologicalReaction direction="left-to-right" evidence="17">
        <dbReference type="Rhea" id="RHEA:16014"/>
    </physiologicalReaction>
</comment>
<evidence type="ECO:0000256" key="7">
    <source>
        <dbReference type="ARBA" id="ARBA00022490"/>
    </source>
</evidence>
<dbReference type="GO" id="GO:0070150">
    <property type="term" value="P:mitochondrial glycyl-tRNA aminoacylation"/>
    <property type="evidence" value="ECO:0000318"/>
    <property type="project" value="GO_Central"/>
</dbReference>
<dbReference type="PaxDb" id="3055-EDO97121"/>
<dbReference type="GO" id="GO:0004820">
    <property type="term" value="F:glycine-tRNA ligase activity"/>
    <property type="evidence" value="ECO:0000318"/>
    <property type="project" value="GO_Central"/>
</dbReference>
<dbReference type="InterPro" id="IPR006195">
    <property type="entry name" value="aa-tRNA-synth_II"/>
</dbReference>
<gene>
    <name evidence="21" type="ORF">CHLRE_05g233800v5</name>
</gene>
<dbReference type="Pfam" id="PF03129">
    <property type="entry name" value="HGTP_anticodon"/>
    <property type="match status" value="1"/>
</dbReference>
<dbReference type="FunFam" id="3.30.40.230:FF:000001">
    <property type="entry name" value="Glycine--tRNA ligase"/>
    <property type="match status" value="1"/>
</dbReference>
<dbReference type="EMBL" id="CM008966">
    <property type="protein sequence ID" value="PNW83245.1"/>
    <property type="molecule type" value="Genomic_DNA"/>
</dbReference>
<dbReference type="PRINTS" id="PR01043">
    <property type="entry name" value="TRNASYNTHGLY"/>
</dbReference>
<dbReference type="PANTHER" id="PTHR10745">
    <property type="entry name" value="GLYCYL-TRNA SYNTHETASE/DNA POLYMERASE SUBUNIT GAMMA-2"/>
    <property type="match status" value="1"/>
</dbReference>
<dbReference type="Gene3D" id="3.30.720.200">
    <property type="match status" value="1"/>
</dbReference>
<dbReference type="InterPro" id="IPR000738">
    <property type="entry name" value="WHEP-TRS_dom"/>
</dbReference>
<evidence type="ECO:0000313" key="22">
    <source>
        <dbReference type="Proteomes" id="UP000006906"/>
    </source>
</evidence>
<comment type="subunit">
    <text evidence="4">Homodimer.</text>
</comment>
<keyword evidence="11" id="KW-0067">ATP-binding</keyword>
<feature type="domain" description="Aminoacyl-transfer RNA synthetases class-II family profile" evidence="19">
    <location>
        <begin position="79"/>
        <end position="569"/>
    </location>
</feature>
<reference evidence="21 22" key="1">
    <citation type="journal article" date="2007" name="Science">
        <title>The Chlamydomonas genome reveals the evolution of key animal and plant functions.</title>
        <authorList>
            <person name="Merchant S.S."/>
            <person name="Prochnik S.E."/>
            <person name="Vallon O."/>
            <person name="Harris E.H."/>
            <person name="Karpowicz S.J."/>
            <person name="Witman G.B."/>
            <person name="Terry A."/>
            <person name="Salamov A."/>
            <person name="Fritz-Laylin L.K."/>
            <person name="Marechal-Drouard L."/>
            <person name="Marshall W.F."/>
            <person name="Qu L.H."/>
            <person name="Nelson D.R."/>
            <person name="Sanderfoot A.A."/>
            <person name="Spalding M.H."/>
            <person name="Kapitonov V.V."/>
            <person name="Ren Q."/>
            <person name="Ferris P."/>
            <person name="Lindquist E."/>
            <person name="Shapiro H."/>
            <person name="Lucas S.M."/>
            <person name="Grimwood J."/>
            <person name="Schmutz J."/>
            <person name="Cardol P."/>
            <person name="Cerutti H."/>
            <person name="Chanfreau G."/>
            <person name="Chen C.L."/>
            <person name="Cognat V."/>
            <person name="Croft M.T."/>
            <person name="Dent R."/>
            <person name="Dutcher S."/>
            <person name="Fernandez E."/>
            <person name="Fukuzawa H."/>
            <person name="Gonzalez-Ballester D."/>
            <person name="Gonzalez-Halphen D."/>
            <person name="Hallmann A."/>
            <person name="Hanikenne M."/>
            <person name="Hippler M."/>
            <person name="Inwood W."/>
            <person name="Jabbari K."/>
            <person name="Kalanon M."/>
            <person name="Kuras R."/>
            <person name="Lefebvre P.A."/>
            <person name="Lemaire S.D."/>
            <person name="Lobanov A.V."/>
            <person name="Lohr M."/>
            <person name="Manuell A."/>
            <person name="Meier I."/>
            <person name="Mets L."/>
            <person name="Mittag M."/>
            <person name="Mittelmeier T."/>
            <person name="Moroney J.V."/>
            <person name="Moseley J."/>
            <person name="Napoli C."/>
            <person name="Nedelcu A.M."/>
            <person name="Niyogi K."/>
            <person name="Novoselov S.V."/>
            <person name="Paulsen I.T."/>
            <person name="Pazour G."/>
            <person name="Purton S."/>
            <person name="Ral J.P."/>
            <person name="Riano-Pachon D.M."/>
            <person name="Riekhof W."/>
            <person name="Rymarquis L."/>
            <person name="Schroda M."/>
            <person name="Stern D."/>
            <person name="Umen J."/>
            <person name="Willows R."/>
            <person name="Wilson N."/>
            <person name="Zimmer S.L."/>
            <person name="Allmer J."/>
            <person name="Balk J."/>
            <person name="Bisova K."/>
            <person name="Chen C.J."/>
            <person name="Elias M."/>
            <person name="Gendler K."/>
            <person name="Hauser C."/>
            <person name="Lamb M.R."/>
            <person name="Ledford H."/>
            <person name="Long J.C."/>
            <person name="Minagawa J."/>
            <person name="Page M.D."/>
            <person name="Pan J."/>
            <person name="Pootakham W."/>
            <person name="Roje S."/>
            <person name="Rose A."/>
            <person name="Stahlberg E."/>
            <person name="Terauchi A.M."/>
            <person name="Yang P."/>
            <person name="Ball S."/>
            <person name="Bowler C."/>
            <person name="Dieckmann C.L."/>
            <person name="Gladyshev V.N."/>
            <person name="Green P."/>
            <person name="Jorgensen R."/>
            <person name="Mayfield S."/>
            <person name="Mueller-Roeber B."/>
            <person name="Rajamani S."/>
            <person name="Sayre R.T."/>
            <person name="Brokstein P."/>
            <person name="Dubchak I."/>
            <person name="Goodstein D."/>
            <person name="Hornick L."/>
            <person name="Huang Y.W."/>
            <person name="Jhaveri J."/>
            <person name="Luo Y."/>
            <person name="Martinez D."/>
            <person name="Ngau W.C."/>
            <person name="Otillar B."/>
            <person name="Poliakov A."/>
            <person name="Porter A."/>
            <person name="Szajkowski L."/>
            <person name="Werner G."/>
            <person name="Zhou K."/>
            <person name="Grigoriev I.V."/>
            <person name="Rokhsar D.S."/>
            <person name="Grossman A.R."/>
        </authorList>
    </citation>
    <scope>NUCLEOTIDE SEQUENCE [LARGE SCALE GENOMIC DNA]</scope>
    <source>
        <strain evidence="22">CC-503</strain>
    </source>
</reference>
<dbReference type="Pfam" id="PF00587">
    <property type="entry name" value="tRNA-synt_2b"/>
    <property type="match status" value="1"/>
</dbReference>